<protein>
    <recommendedName>
        <fullName evidence="1">DUF6816 domain-containing protein</fullName>
    </recommendedName>
</protein>
<gene>
    <name evidence="2" type="ORF">PPROV_000258100</name>
</gene>
<dbReference type="InterPro" id="IPR006311">
    <property type="entry name" value="TAT_signal"/>
</dbReference>
<name>A0A830HFE3_9CHLO</name>
<dbReference type="InterPro" id="IPR019546">
    <property type="entry name" value="TAT_signal_bac_arc"/>
</dbReference>
<keyword evidence="3" id="KW-1185">Reference proteome</keyword>
<dbReference type="EMBL" id="BNJQ01000006">
    <property type="protein sequence ID" value="GHP03827.1"/>
    <property type="molecule type" value="Genomic_DNA"/>
</dbReference>
<evidence type="ECO:0000313" key="2">
    <source>
        <dbReference type="EMBL" id="GHP03827.1"/>
    </source>
</evidence>
<accession>A0A830HFE3</accession>
<evidence type="ECO:0000259" key="1">
    <source>
        <dbReference type="Pfam" id="PF20670"/>
    </source>
</evidence>
<dbReference type="PROSITE" id="PS51318">
    <property type="entry name" value="TAT"/>
    <property type="match status" value="1"/>
</dbReference>
<dbReference type="OrthoDB" id="566577at2759"/>
<reference evidence="2" key="1">
    <citation type="submission" date="2020-10" db="EMBL/GenBank/DDBJ databases">
        <title>Unveiling of a novel bifunctional photoreceptor, Dualchrome1, isolated from a cosmopolitan green alga.</title>
        <authorList>
            <person name="Suzuki S."/>
            <person name="Kawachi M."/>
        </authorList>
    </citation>
    <scope>NUCLEOTIDE SEQUENCE</scope>
    <source>
        <strain evidence="2">NIES 2893</strain>
    </source>
</reference>
<evidence type="ECO:0000313" key="3">
    <source>
        <dbReference type="Proteomes" id="UP000660262"/>
    </source>
</evidence>
<organism evidence="2 3">
    <name type="scientific">Pycnococcus provasolii</name>
    <dbReference type="NCBI Taxonomy" id="41880"/>
    <lineage>
        <taxon>Eukaryota</taxon>
        <taxon>Viridiplantae</taxon>
        <taxon>Chlorophyta</taxon>
        <taxon>Pseudoscourfieldiophyceae</taxon>
        <taxon>Pseudoscourfieldiales</taxon>
        <taxon>Pycnococcaceae</taxon>
        <taxon>Pycnococcus</taxon>
    </lineage>
</organism>
<dbReference type="NCBIfam" id="TIGR01409">
    <property type="entry name" value="TAT_signal_seq"/>
    <property type="match status" value="1"/>
</dbReference>
<sequence length="353" mass="38326">MPVSVSVSVKNTSRAVFTARVKTRAGVTAPGSRLLVRVSASSSSASDLPHPLSRRDFVRAGGVGLGLALGGLIAPPNAHAIELSEGQDAAWQTIGGGPADLTYPQSWLGEWDVISTLVSVETPLGADATPDPAEVQRARATELNQPANYSLRFTLNGRGQVVADRPFNTASMLRPYPGMPEMKYSWNVDDPNVLTLILPGGPGRTATSRVTRRYEDRDDNTRALATSELFELVFEAPGDGAPERRTRVKKNRCLTKYKWRTEEEAAAAAARRGVSMEEEPRIVATQVVSTFLTPFDDLSTAARTAAAAKEDAVVVYTYKMAFRPRVKNAELTPEPYLLFPEEQKAERLGSLIQ</sequence>
<comment type="caution">
    <text evidence="2">The sequence shown here is derived from an EMBL/GenBank/DDBJ whole genome shotgun (WGS) entry which is preliminary data.</text>
</comment>
<dbReference type="Proteomes" id="UP000660262">
    <property type="component" value="Unassembled WGS sequence"/>
</dbReference>
<dbReference type="Pfam" id="PF20670">
    <property type="entry name" value="DUF6816"/>
    <property type="match status" value="1"/>
</dbReference>
<dbReference type="AlphaFoldDB" id="A0A830HFE3"/>
<feature type="domain" description="DUF6816" evidence="1">
    <location>
        <begin position="95"/>
        <end position="323"/>
    </location>
</feature>
<dbReference type="InterPro" id="IPR049213">
    <property type="entry name" value="DUF6816"/>
</dbReference>
<proteinExistence type="predicted"/>